<gene>
    <name evidence="1" type="ORF">TCNE_LOCUS17993</name>
</gene>
<reference evidence="3" key="1">
    <citation type="submission" date="2016-06" db="UniProtKB">
        <authorList>
            <consortium name="WormBaseParasite"/>
        </authorList>
    </citation>
    <scope>IDENTIFICATION</scope>
</reference>
<reference evidence="1 2" key="2">
    <citation type="submission" date="2018-11" db="EMBL/GenBank/DDBJ databases">
        <authorList>
            <consortium name="Pathogen Informatics"/>
        </authorList>
    </citation>
    <scope>NUCLEOTIDE SEQUENCE [LARGE SCALE GENOMIC DNA]</scope>
</reference>
<dbReference type="WBParaSite" id="TCNE_0001799701-mRNA-1">
    <property type="protein sequence ID" value="TCNE_0001799701-mRNA-1"/>
    <property type="gene ID" value="TCNE_0001799701"/>
</dbReference>
<sequence length="230" mass="26122">MDDLCALEMTCKTFHKVIEEVWSCTKHTCLDTDLAAIARMFPAAFSSAMCRFCLPPDNLWAHNRQELDVLFPDASLRIAYSDLAFLIHKCAALESISLLCPPYKLYRVPAGRSFFRFLSNGSFDSVSHLDLTMTSFELADLELCQHSFAFLKELCVDKCSTVADVFPDLSRLSARSTEYRSNGCISYGYGVDEPDAVYELLPRQRRKSYCTALLKRAVAQFHNRMQSEHP</sequence>
<dbReference type="Proteomes" id="UP000050794">
    <property type="component" value="Unassembled WGS sequence"/>
</dbReference>
<keyword evidence="2" id="KW-1185">Reference proteome</keyword>
<name>A0A183VB73_TOXCA</name>
<accession>A0A183VB73</accession>
<evidence type="ECO:0000313" key="2">
    <source>
        <dbReference type="Proteomes" id="UP000050794"/>
    </source>
</evidence>
<dbReference type="EMBL" id="UYWY01025011">
    <property type="protein sequence ID" value="VDM49314.1"/>
    <property type="molecule type" value="Genomic_DNA"/>
</dbReference>
<organism evidence="2 3">
    <name type="scientific">Toxocara canis</name>
    <name type="common">Canine roundworm</name>
    <dbReference type="NCBI Taxonomy" id="6265"/>
    <lineage>
        <taxon>Eukaryota</taxon>
        <taxon>Metazoa</taxon>
        <taxon>Ecdysozoa</taxon>
        <taxon>Nematoda</taxon>
        <taxon>Chromadorea</taxon>
        <taxon>Rhabditida</taxon>
        <taxon>Spirurina</taxon>
        <taxon>Ascaridomorpha</taxon>
        <taxon>Ascaridoidea</taxon>
        <taxon>Toxocaridae</taxon>
        <taxon>Toxocara</taxon>
    </lineage>
</organism>
<dbReference type="AlphaFoldDB" id="A0A183VB73"/>
<proteinExistence type="predicted"/>
<protein>
    <submittedName>
        <fullName evidence="3">F-box domain-containing protein</fullName>
    </submittedName>
</protein>
<evidence type="ECO:0000313" key="3">
    <source>
        <dbReference type="WBParaSite" id="TCNE_0001799701-mRNA-1"/>
    </source>
</evidence>
<evidence type="ECO:0000313" key="1">
    <source>
        <dbReference type="EMBL" id="VDM49314.1"/>
    </source>
</evidence>